<sequence>MPIRSALPLAAALALLLTGCGQEPLPEAADGTDLTACADADCTVRVSSGAEIPLDKEFGMTPVQVAISEDEITFKSTDGGGGSFSVGGVAKVSNRLQNISIEALGIKGDEAVVTITPS</sequence>
<feature type="signal peptide" evidence="1">
    <location>
        <begin position="1"/>
        <end position="21"/>
    </location>
</feature>
<evidence type="ECO:0000256" key="1">
    <source>
        <dbReference type="SAM" id="SignalP"/>
    </source>
</evidence>
<feature type="chain" id="PRO_5038513318" evidence="1">
    <location>
        <begin position="22"/>
        <end position="118"/>
    </location>
</feature>
<dbReference type="Proteomes" id="UP000295578">
    <property type="component" value="Unassembled WGS sequence"/>
</dbReference>
<protein>
    <submittedName>
        <fullName evidence="2">Uncharacterized protein</fullName>
    </submittedName>
</protein>
<dbReference type="EMBL" id="SMKY01000043">
    <property type="protein sequence ID" value="TDD84618.1"/>
    <property type="molecule type" value="Genomic_DNA"/>
</dbReference>
<comment type="caution">
    <text evidence="2">The sequence shown here is derived from an EMBL/GenBank/DDBJ whole genome shotgun (WGS) entry which is preliminary data.</text>
</comment>
<dbReference type="RefSeq" id="WP_132197180.1">
    <property type="nucleotide sequence ID" value="NZ_SMKY01000043.1"/>
</dbReference>
<keyword evidence="1" id="KW-0732">Signal</keyword>
<accession>A0A4R5BDK4</accession>
<proteinExistence type="predicted"/>
<gene>
    <name evidence="2" type="ORF">E1293_12525</name>
</gene>
<evidence type="ECO:0000313" key="2">
    <source>
        <dbReference type="EMBL" id="TDD84618.1"/>
    </source>
</evidence>
<organism evidence="2 3">
    <name type="scientific">Actinomadura darangshiensis</name>
    <dbReference type="NCBI Taxonomy" id="705336"/>
    <lineage>
        <taxon>Bacteria</taxon>
        <taxon>Bacillati</taxon>
        <taxon>Actinomycetota</taxon>
        <taxon>Actinomycetes</taxon>
        <taxon>Streptosporangiales</taxon>
        <taxon>Thermomonosporaceae</taxon>
        <taxon>Actinomadura</taxon>
    </lineage>
</organism>
<reference evidence="2 3" key="1">
    <citation type="submission" date="2019-03" db="EMBL/GenBank/DDBJ databases">
        <title>Draft genome sequences of novel Actinobacteria.</title>
        <authorList>
            <person name="Sahin N."/>
            <person name="Ay H."/>
            <person name="Saygin H."/>
        </authorList>
    </citation>
    <scope>NUCLEOTIDE SEQUENCE [LARGE SCALE GENOMIC DNA]</scope>
    <source>
        <strain evidence="2 3">DSM 45941</strain>
    </source>
</reference>
<dbReference type="AlphaFoldDB" id="A0A4R5BDK4"/>
<evidence type="ECO:0000313" key="3">
    <source>
        <dbReference type="Proteomes" id="UP000295578"/>
    </source>
</evidence>
<keyword evidence="3" id="KW-1185">Reference proteome</keyword>
<dbReference type="PROSITE" id="PS51257">
    <property type="entry name" value="PROKAR_LIPOPROTEIN"/>
    <property type="match status" value="1"/>
</dbReference>
<dbReference type="OrthoDB" id="3432416at2"/>
<name>A0A4R5BDK4_9ACTN</name>